<organism evidence="1 2">
    <name type="scientific">Candidatus Zambryskibacteria bacterium RIFCSPHIGHO2_02_FULL_43_14</name>
    <dbReference type="NCBI Taxonomy" id="1802748"/>
    <lineage>
        <taxon>Bacteria</taxon>
        <taxon>Candidatus Zambryskiibacteriota</taxon>
    </lineage>
</organism>
<dbReference type="AlphaFoldDB" id="A0A1G2TIA5"/>
<evidence type="ECO:0000313" key="1">
    <source>
        <dbReference type="EMBL" id="OHA97025.1"/>
    </source>
</evidence>
<dbReference type="EMBL" id="MHVR01000002">
    <property type="protein sequence ID" value="OHA97025.1"/>
    <property type="molecule type" value="Genomic_DNA"/>
</dbReference>
<sequence>MSVYVYKMNCALTYNFVNGSKISGNINTSTALIFPSQSMITQLFIKGLAYENEKSFIELVSNFYRNLLVFFLE</sequence>
<reference evidence="1 2" key="1">
    <citation type="journal article" date="2016" name="Nat. Commun.">
        <title>Thousands of microbial genomes shed light on interconnected biogeochemical processes in an aquifer system.</title>
        <authorList>
            <person name="Anantharaman K."/>
            <person name="Brown C.T."/>
            <person name="Hug L.A."/>
            <person name="Sharon I."/>
            <person name="Castelle C.J."/>
            <person name="Probst A.J."/>
            <person name="Thomas B.C."/>
            <person name="Singh A."/>
            <person name="Wilkins M.J."/>
            <person name="Karaoz U."/>
            <person name="Brodie E.L."/>
            <person name="Williams K.H."/>
            <person name="Hubbard S.S."/>
            <person name="Banfield J.F."/>
        </authorList>
    </citation>
    <scope>NUCLEOTIDE SEQUENCE [LARGE SCALE GENOMIC DNA]</scope>
</reference>
<proteinExistence type="predicted"/>
<protein>
    <submittedName>
        <fullName evidence="1">Uncharacterized protein</fullName>
    </submittedName>
</protein>
<accession>A0A1G2TIA5</accession>
<comment type="caution">
    <text evidence="1">The sequence shown here is derived from an EMBL/GenBank/DDBJ whole genome shotgun (WGS) entry which is preliminary data.</text>
</comment>
<dbReference type="Proteomes" id="UP000178175">
    <property type="component" value="Unassembled WGS sequence"/>
</dbReference>
<name>A0A1G2TIA5_9BACT</name>
<gene>
    <name evidence="1" type="ORF">A3C70_02495</name>
</gene>
<evidence type="ECO:0000313" key="2">
    <source>
        <dbReference type="Proteomes" id="UP000178175"/>
    </source>
</evidence>